<evidence type="ECO:0000313" key="15">
    <source>
        <dbReference type="Proteomes" id="UP000745859"/>
    </source>
</evidence>
<keyword evidence="3 11" id="KW-0479">Metal-binding</keyword>
<dbReference type="Pfam" id="PF17764">
    <property type="entry name" value="PriA_3primeBD"/>
    <property type="match status" value="1"/>
</dbReference>
<feature type="binding site" evidence="11">
    <location>
        <position position="550"/>
    </location>
    <ligand>
        <name>Zn(2+)</name>
        <dbReference type="ChEBI" id="CHEBI:29105"/>
        <label>1</label>
    </ligand>
</feature>
<dbReference type="InterPro" id="IPR041236">
    <property type="entry name" value="PriA_C"/>
</dbReference>
<name>A0ABX0UDM1_9FLAO</name>
<dbReference type="CDD" id="cd18804">
    <property type="entry name" value="SF2_C_priA"/>
    <property type="match status" value="1"/>
</dbReference>
<comment type="subunit">
    <text evidence="11">Component of the replication restart primosome.</text>
</comment>
<organism evidence="14 15">
    <name type="scientific">Wenyingzhuangia heitensis</name>
    <dbReference type="NCBI Taxonomy" id="1487859"/>
    <lineage>
        <taxon>Bacteria</taxon>
        <taxon>Pseudomonadati</taxon>
        <taxon>Bacteroidota</taxon>
        <taxon>Flavobacteriia</taxon>
        <taxon>Flavobacteriales</taxon>
        <taxon>Flavobacteriaceae</taxon>
        <taxon>Wenyingzhuangia</taxon>
    </lineage>
</organism>
<dbReference type="Pfam" id="PF00270">
    <property type="entry name" value="DEAD"/>
    <property type="match status" value="1"/>
</dbReference>
<keyword evidence="10 11" id="KW-0413">Isomerase</keyword>
<evidence type="ECO:0000259" key="13">
    <source>
        <dbReference type="PROSITE" id="PS51194"/>
    </source>
</evidence>
<dbReference type="Gene3D" id="3.40.50.300">
    <property type="entry name" value="P-loop containing nucleotide triphosphate hydrolases"/>
    <property type="match status" value="2"/>
</dbReference>
<evidence type="ECO:0000256" key="3">
    <source>
        <dbReference type="ARBA" id="ARBA00022723"/>
    </source>
</evidence>
<feature type="domain" description="Helicase ATP-binding" evidence="12">
    <location>
        <begin position="275"/>
        <end position="444"/>
    </location>
</feature>
<keyword evidence="2 11" id="KW-0235">DNA replication</keyword>
<dbReference type="PROSITE" id="PS51194">
    <property type="entry name" value="HELICASE_CTER"/>
    <property type="match status" value="1"/>
</dbReference>
<accession>A0ABX0UDM1</accession>
<evidence type="ECO:0000256" key="8">
    <source>
        <dbReference type="ARBA" id="ARBA00022840"/>
    </source>
</evidence>
<feature type="binding site" evidence="11">
    <location>
        <position position="534"/>
    </location>
    <ligand>
        <name>Zn(2+)</name>
        <dbReference type="ChEBI" id="CHEBI:29105"/>
        <label>2</label>
    </ligand>
</feature>
<evidence type="ECO:0000256" key="6">
    <source>
        <dbReference type="ARBA" id="ARBA00022806"/>
    </source>
</evidence>
<evidence type="ECO:0000256" key="7">
    <source>
        <dbReference type="ARBA" id="ARBA00022833"/>
    </source>
</evidence>
<feature type="binding site" evidence="11">
    <location>
        <position position="547"/>
    </location>
    <ligand>
        <name>Zn(2+)</name>
        <dbReference type="ChEBI" id="CHEBI:29105"/>
        <label>1</label>
    </ligand>
</feature>
<dbReference type="InterPro" id="IPR005259">
    <property type="entry name" value="PriA"/>
</dbReference>
<dbReference type="EMBL" id="JAASQL010000002">
    <property type="protein sequence ID" value="NIJ45566.1"/>
    <property type="molecule type" value="Genomic_DNA"/>
</dbReference>
<protein>
    <recommendedName>
        <fullName evidence="11">Replication restart protein PriA</fullName>
    </recommendedName>
    <alternativeName>
        <fullName evidence="11">ATP-dependent DNA helicase PriA</fullName>
        <ecNumber evidence="11">5.6.2.4</ecNumber>
    </alternativeName>
    <alternativeName>
        <fullName evidence="11">DNA 3'-5' helicase PriA</fullName>
    </alternativeName>
</protein>
<dbReference type="Gene3D" id="3.40.1440.60">
    <property type="entry name" value="PriA, 3(prime) DNA-binding domain"/>
    <property type="match status" value="1"/>
</dbReference>
<comment type="similarity">
    <text evidence="11">Belongs to the helicase family. PriA subfamily.</text>
</comment>
<comment type="function">
    <text evidence="11">Initiates the restart of stalled replication forks, which reloads the replicative helicase on sites other than the origin of replication. Recognizes and binds to abandoned replication forks and remodels them to uncover a helicase loading site. Promotes assembly of the primosome at these replication forks.</text>
</comment>
<keyword evidence="5 11" id="KW-0378">Hydrolase</keyword>
<keyword evidence="15" id="KW-1185">Reference proteome</keyword>
<keyword evidence="8 11" id="KW-0067">ATP-binding</keyword>
<evidence type="ECO:0000256" key="11">
    <source>
        <dbReference type="HAMAP-Rule" id="MF_00983"/>
    </source>
</evidence>
<evidence type="ECO:0000256" key="10">
    <source>
        <dbReference type="ARBA" id="ARBA00023235"/>
    </source>
</evidence>
<dbReference type="NCBIfam" id="TIGR00595">
    <property type="entry name" value="priA"/>
    <property type="match status" value="1"/>
</dbReference>
<comment type="caution">
    <text evidence="14">The sequence shown here is derived from an EMBL/GenBank/DDBJ whole genome shotgun (WGS) entry which is preliminary data.</text>
</comment>
<dbReference type="PANTHER" id="PTHR30580">
    <property type="entry name" value="PRIMOSOMAL PROTEIN N"/>
    <property type="match status" value="1"/>
</dbReference>
<dbReference type="CDD" id="cd17929">
    <property type="entry name" value="DEXHc_priA"/>
    <property type="match status" value="1"/>
</dbReference>
<dbReference type="Pfam" id="PF18319">
    <property type="entry name" value="Zn_ribbon_PriA"/>
    <property type="match status" value="1"/>
</dbReference>
<dbReference type="PROSITE" id="PS51192">
    <property type="entry name" value="HELICASE_ATP_BIND_1"/>
    <property type="match status" value="1"/>
</dbReference>
<dbReference type="SMART" id="SM00487">
    <property type="entry name" value="DEXDc"/>
    <property type="match status" value="1"/>
</dbReference>
<keyword evidence="4 11" id="KW-0547">Nucleotide-binding</keyword>
<evidence type="ECO:0000256" key="1">
    <source>
        <dbReference type="ARBA" id="ARBA00022515"/>
    </source>
</evidence>
<dbReference type="Pfam" id="PF00271">
    <property type="entry name" value="Helicase_C"/>
    <property type="match status" value="1"/>
</dbReference>
<dbReference type="Pfam" id="PF18074">
    <property type="entry name" value="PriA_C"/>
    <property type="match status" value="1"/>
</dbReference>
<dbReference type="HAMAP" id="MF_00983">
    <property type="entry name" value="PriA"/>
    <property type="match status" value="1"/>
</dbReference>
<comment type="catalytic activity">
    <reaction evidence="11">
        <text>ATP + H2O = ADP + phosphate + H(+)</text>
        <dbReference type="Rhea" id="RHEA:13065"/>
        <dbReference type="ChEBI" id="CHEBI:15377"/>
        <dbReference type="ChEBI" id="CHEBI:15378"/>
        <dbReference type="ChEBI" id="CHEBI:30616"/>
        <dbReference type="ChEBI" id="CHEBI:43474"/>
        <dbReference type="ChEBI" id="CHEBI:456216"/>
        <dbReference type="EC" id="5.6.2.4"/>
    </reaction>
</comment>
<dbReference type="Proteomes" id="UP000745859">
    <property type="component" value="Unassembled WGS sequence"/>
</dbReference>
<dbReference type="InterPro" id="IPR027417">
    <property type="entry name" value="P-loop_NTPase"/>
</dbReference>
<feature type="domain" description="Helicase C-terminal" evidence="13">
    <location>
        <begin position="542"/>
        <end position="697"/>
    </location>
</feature>
<dbReference type="GO" id="GO:0016787">
    <property type="term" value="F:hydrolase activity"/>
    <property type="evidence" value="ECO:0007669"/>
    <property type="project" value="UniProtKB-KW"/>
</dbReference>
<evidence type="ECO:0000313" key="14">
    <source>
        <dbReference type="EMBL" id="NIJ45566.1"/>
    </source>
</evidence>
<evidence type="ECO:0000256" key="2">
    <source>
        <dbReference type="ARBA" id="ARBA00022705"/>
    </source>
</evidence>
<dbReference type="PANTHER" id="PTHR30580:SF0">
    <property type="entry name" value="PRIMOSOMAL PROTEIN N"/>
    <property type="match status" value="1"/>
</dbReference>
<gene>
    <name evidence="11" type="primary">priA</name>
    <name evidence="14" type="ORF">FHR24_002034</name>
</gene>
<dbReference type="InterPro" id="IPR014001">
    <property type="entry name" value="Helicase_ATP-bd"/>
</dbReference>
<evidence type="ECO:0000259" key="12">
    <source>
        <dbReference type="PROSITE" id="PS51192"/>
    </source>
</evidence>
<dbReference type="EC" id="5.6.2.4" evidence="11"/>
<comment type="catalytic activity">
    <reaction evidence="11">
        <text>Couples ATP hydrolysis with the unwinding of duplex DNA by translocating in the 3'-5' direction.</text>
        <dbReference type="EC" id="5.6.2.4"/>
    </reaction>
</comment>
<dbReference type="InterPro" id="IPR011545">
    <property type="entry name" value="DEAD/DEAH_box_helicase_dom"/>
</dbReference>
<dbReference type="InterPro" id="IPR042115">
    <property type="entry name" value="PriA_3primeBD_sf"/>
</dbReference>
<dbReference type="InterPro" id="IPR001650">
    <property type="entry name" value="Helicase_C-like"/>
</dbReference>
<feature type="binding site" evidence="11">
    <location>
        <position position="537"/>
    </location>
    <ligand>
        <name>Zn(2+)</name>
        <dbReference type="ChEBI" id="CHEBI:29105"/>
        <label>2</label>
    </ligand>
</feature>
<proteinExistence type="inferred from homology"/>
<feature type="binding site" evidence="11">
    <location>
        <position position="510"/>
    </location>
    <ligand>
        <name>Zn(2+)</name>
        <dbReference type="ChEBI" id="CHEBI:29105"/>
        <label>1</label>
    </ligand>
</feature>
<keyword evidence="7 11" id="KW-0862">Zinc</keyword>
<dbReference type="SUPFAM" id="SSF52540">
    <property type="entry name" value="P-loop containing nucleoside triphosphate hydrolases"/>
    <property type="match status" value="1"/>
</dbReference>
<dbReference type="SMART" id="SM00490">
    <property type="entry name" value="HELICc"/>
    <property type="match status" value="1"/>
</dbReference>
<keyword evidence="9 11" id="KW-0238">DNA-binding</keyword>
<keyword evidence="1 11" id="KW-0639">Primosome</keyword>
<feature type="binding site" evidence="11">
    <location>
        <position position="519"/>
    </location>
    <ligand>
        <name>Zn(2+)</name>
        <dbReference type="ChEBI" id="CHEBI:29105"/>
        <label>2</label>
    </ligand>
</feature>
<dbReference type="InterPro" id="IPR040498">
    <property type="entry name" value="PriA_CRR"/>
</dbReference>
<evidence type="ECO:0000256" key="4">
    <source>
        <dbReference type="ARBA" id="ARBA00022741"/>
    </source>
</evidence>
<evidence type="ECO:0000256" key="5">
    <source>
        <dbReference type="ARBA" id="ARBA00022801"/>
    </source>
</evidence>
<feature type="binding site" evidence="11">
    <location>
        <position position="516"/>
    </location>
    <ligand>
        <name>Zn(2+)</name>
        <dbReference type="ChEBI" id="CHEBI:29105"/>
        <label>2</label>
    </ligand>
</feature>
<feature type="binding site" evidence="11">
    <location>
        <position position="507"/>
    </location>
    <ligand>
        <name>Zn(2+)</name>
        <dbReference type="ChEBI" id="CHEBI:29105"/>
        <label>1</label>
    </ligand>
</feature>
<dbReference type="InterPro" id="IPR041222">
    <property type="entry name" value="PriA_3primeBD"/>
</dbReference>
<evidence type="ECO:0000256" key="9">
    <source>
        <dbReference type="ARBA" id="ARBA00023125"/>
    </source>
</evidence>
<keyword evidence="6 11" id="KW-0347">Helicase</keyword>
<reference evidence="14 15" key="1">
    <citation type="submission" date="2020-03" db="EMBL/GenBank/DDBJ databases">
        <title>Genomic Encyclopedia of Type Strains, Phase IV (KMG-IV): sequencing the most valuable type-strain genomes for metagenomic binning, comparative biology and taxonomic classification.</title>
        <authorList>
            <person name="Goeker M."/>
        </authorList>
    </citation>
    <scope>NUCLEOTIDE SEQUENCE [LARGE SCALE GENOMIC DNA]</scope>
    <source>
        <strain evidence="14 15">DSM 101599</strain>
    </source>
</reference>
<sequence>MFTYRITEEEYHFLKTGMRVAVPFGKSKIYTGIVYKLHEQEPEAYEAKDIYQILDDTPVLNASQLKHWEWIATYYMCSLGEVLRAAFPSVFLLESETIVLANPNFEEPNSLTPDAYLIYEALQHQSQLTIAQVVNILSKKKVFPILKSMIDVEAIRLKEEIYEQYQPKMVAYIRLADAWEDKEKLQELLDVLSRSEKQRTLVMHYFMIKAKDPSPIKKKELLETSGISAAVCKGLENKGIFEAYEIQTDRIVFDKASQQIPNLSDDQQNAFHQIKECFTSKDVCLFYGVTGSGKTEVYAHLIKEVIATGKQVLFLVPEIALTTQLIIRLQKFFGDDLSVYHSKYSQNERAEVWNHILTGSDKAKIILGTRSATLLPFANLGMVIVDEEHEASYKQFDPAPRYNARDAAIVLAKIHKATILLGSATPSLESFYNTKLNKYGLVTLNRRFGNVQMPKIQLIDIKEKHRKKQMTGHFSDVLLKEITEALELGEQVILFQNRRGFAPLLECETCGVSPQCPNCDVSLTEHKFKQELRCHYCGYHRAIPRQCDACGSTDLNSKGFGTEQIEQELLTLFPKHNIGRLDLDTTRGKYGYQKIIEAFQHKEIDILVGTQMLSKGLDFKNVSLVGVLNADNMLNFPDYRAHERSYQMLTQVSGRAGRSQKQGNVFIQTFNPYHQILQQVTTSSYEQMYDEQITDRRNFFYPPYYRVIQITLKHKDFNLLNDGAEWLGKSLKNSFGKNLLGPTAPSVARVRNQYIKQIIIKIPPKQSVPATKEYIKKVRTMFESIGKFRAIRINMDVDAY</sequence>
<comment type="cofactor">
    <cofactor evidence="11">
        <name>Zn(2+)</name>
        <dbReference type="ChEBI" id="CHEBI:29105"/>
    </cofactor>
    <text evidence="11">Binds 2 zinc ions per subunit.</text>
</comment>